<dbReference type="CDD" id="cd09071">
    <property type="entry name" value="FAR_C"/>
    <property type="match status" value="1"/>
</dbReference>
<evidence type="ECO:0000256" key="1">
    <source>
        <dbReference type="ARBA" id="ARBA00005928"/>
    </source>
</evidence>
<keyword evidence="2 4" id="KW-0444">Lipid biosynthesis</keyword>
<evidence type="ECO:0000259" key="6">
    <source>
        <dbReference type="Pfam" id="PF07993"/>
    </source>
</evidence>
<dbReference type="RefSeq" id="XP_001601521.2">
    <property type="nucleotide sequence ID" value="XM_001601471.6"/>
</dbReference>
<dbReference type="InterPro" id="IPR026055">
    <property type="entry name" value="FAR"/>
</dbReference>
<dbReference type="GO" id="GO:0035336">
    <property type="term" value="P:long-chain fatty-acyl-CoA metabolic process"/>
    <property type="evidence" value="ECO:0007669"/>
    <property type="project" value="TreeGrafter"/>
</dbReference>
<keyword evidence="8" id="KW-1185">Reference proteome</keyword>
<comment type="function">
    <text evidence="4">Catalyzes the reduction of fatty acyl-CoA to fatty alcohols.</text>
</comment>
<dbReference type="SUPFAM" id="SSF51735">
    <property type="entry name" value="NAD(P)-binding Rossmann-fold domains"/>
    <property type="match status" value="1"/>
</dbReference>
<dbReference type="InterPro" id="IPR033640">
    <property type="entry name" value="FAR_C"/>
</dbReference>
<dbReference type="AlphaFoldDB" id="A0A7M7G2Q3"/>
<keyword evidence="4" id="KW-0521">NADP</keyword>
<dbReference type="Gene3D" id="3.40.50.720">
    <property type="entry name" value="NAD(P)-binding Rossmann-like Domain"/>
    <property type="match status" value="1"/>
</dbReference>
<keyword evidence="4" id="KW-1133">Transmembrane helix</keyword>
<dbReference type="EnsemblMetazoa" id="XM_001601471">
    <property type="protein sequence ID" value="XP_001601521"/>
    <property type="gene ID" value="LOC100117218"/>
</dbReference>
<dbReference type="PANTHER" id="PTHR11011">
    <property type="entry name" value="MALE STERILITY PROTEIN 2-RELATED"/>
    <property type="match status" value="1"/>
</dbReference>
<feature type="domain" description="Thioester reductase (TE)" evidence="6">
    <location>
        <begin position="36"/>
        <end position="309"/>
    </location>
</feature>
<comment type="catalytic activity">
    <reaction evidence="4">
        <text>a long-chain fatty acyl-CoA + 2 NADPH + 2 H(+) = a long-chain primary fatty alcohol + 2 NADP(+) + CoA</text>
        <dbReference type="Rhea" id="RHEA:52716"/>
        <dbReference type="ChEBI" id="CHEBI:15378"/>
        <dbReference type="ChEBI" id="CHEBI:57287"/>
        <dbReference type="ChEBI" id="CHEBI:57783"/>
        <dbReference type="ChEBI" id="CHEBI:58349"/>
        <dbReference type="ChEBI" id="CHEBI:77396"/>
        <dbReference type="ChEBI" id="CHEBI:83139"/>
        <dbReference type="EC" id="1.2.1.84"/>
    </reaction>
</comment>
<dbReference type="InterPro" id="IPR036291">
    <property type="entry name" value="NAD(P)-bd_dom_sf"/>
</dbReference>
<evidence type="ECO:0000313" key="8">
    <source>
        <dbReference type="Proteomes" id="UP000002358"/>
    </source>
</evidence>
<evidence type="ECO:0000256" key="4">
    <source>
        <dbReference type="RuleBase" id="RU363097"/>
    </source>
</evidence>
<dbReference type="GO" id="GO:0080019">
    <property type="term" value="F:alcohol-forming very long-chain fatty acyl-CoA reductase activity"/>
    <property type="evidence" value="ECO:0007669"/>
    <property type="project" value="InterPro"/>
</dbReference>
<dbReference type="Proteomes" id="UP000002358">
    <property type="component" value="Chromosome 2"/>
</dbReference>
<evidence type="ECO:0000313" key="7">
    <source>
        <dbReference type="EnsemblMetazoa" id="XP_001601521"/>
    </source>
</evidence>
<dbReference type="OrthoDB" id="429813at2759"/>
<protein>
    <recommendedName>
        <fullName evidence="4">Fatty acyl-CoA reductase</fullName>
        <ecNumber evidence="4">1.2.1.84</ecNumber>
    </recommendedName>
</protein>
<organism evidence="7 8">
    <name type="scientific">Nasonia vitripennis</name>
    <name type="common">Parasitic wasp</name>
    <dbReference type="NCBI Taxonomy" id="7425"/>
    <lineage>
        <taxon>Eukaryota</taxon>
        <taxon>Metazoa</taxon>
        <taxon>Ecdysozoa</taxon>
        <taxon>Arthropoda</taxon>
        <taxon>Hexapoda</taxon>
        <taxon>Insecta</taxon>
        <taxon>Pterygota</taxon>
        <taxon>Neoptera</taxon>
        <taxon>Endopterygota</taxon>
        <taxon>Hymenoptera</taxon>
        <taxon>Apocrita</taxon>
        <taxon>Proctotrupomorpha</taxon>
        <taxon>Chalcidoidea</taxon>
        <taxon>Pteromalidae</taxon>
        <taxon>Pteromalinae</taxon>
        <taxon>Nasonia</taxon>
    </lineage>
</organism>
<dbReference type="KEGG" id="nvi:100117218"/>
<dbReference type="GO" id="GO:0102965">
    <property type="term" value="F:alcohol-forming long-chain fatty acyl-CoA reductase activity"/>
    <property type="evidence" value="ECO:0007669"/>
    <property type="project" value="UniProtKB-EC"/>
</dbReference>
<keyword evidence="4" id="KW-0560">Oxidoreductase</keyword>
<name>A0A7M7G2Q3_NASVI</name>
<dbReference type="EC" id="1.2.1.84" evidence="4"/>
<evidence type="ECO:0000259" key="5">
    <source>
        <dbReference type="Pfam" id="PF03015"/>
    </source>
</evidence>
<evidence type="ECO:0000256" key="3">
    <source>
        <dbReference type="ARBA" id="ARBA00023098"/>
    </source>
</evidence>
<accession>A0A7M7G2Q3</accession>
<dbReference type="CDD" id="cd05236">
    <property type="entry name" value="FAR-N_SDR_e"/>
    <property type="match status" value="1"/>
</dbReference>
<dbReference type="Pfam" id="PF07993">
    <property type="entry name" value="NAD_binding_4"/>
    <property type="match status" value="1"/>
</dbReference>
<feature type="transmembrane region" description="Helical" evidence="4">
    <location>
        <begin position="374"/>
        <end position="398"/>
    </location>
</feature>
<reference evidence="7" key="1">
    <citation type="submission" date="2021-01" db="UniProtKB">
        <authorList>
            <consortium name="EnsemblMetazoa"/>
        </authorList>
    </citation>
    <scope>IDENTIFICATION</scope>
</reference>
<proteinExistence type="inferred from homology"/>
<comment type="similarity">
    <text evidence="1 4">Belongs to the fatty acyl-CoA reductase family.</text>
</comment>
<dbReference type="PANTHER" id="PTHR11011:SF60">
    <property type="entry name" value="FATTY ACYL-COA REDUCTASE-RELATED"/>
    <property type="match status" value="1"/>
</dbReference>
<sequence length="521" mass="60141">MDQHYEKMRDDLECLPAPVVGSSKIQDYFAGKSVFVTGATGFMGKCFVEKILRDCPDLKRLYVLVRPKKGVPLEDKMRRYFGNYIFDRVRSEQPRFEEKVVTVRGDLQEDRLGISAEDRRELIEQVDVIVHGGATVKFDEVVSVALKINVLATRQMLELASECRRLLCFAYVSTAYSHCYQQHIEEKFYEPPGDLQIVQDMIASDEAAVGGLSDDAIKMLLGKWPNIYTFSKSMAEELVRQYSERCNLPACVYRPSVVSAAYSEPLPGWIGNNNGPAYGFFGSAVGAIHTTYYENKPFDLVPVDYSINALLAAVYDCPNRWREEGRAVVYNYGSSTVRPTYLDVIFANLLEEAPHLGSMNTLWHPFVIFVDRKWLFLLLHFLLHFIPACLADLALLCIGQKPRALKLFWLATSNMSKIYYFLNGDWKIHVPEMRKVLDRLSPRDRQIFPYDMRDFDWFDFTVRYMRSFRVYVLKEPTDNVREAVRRYHRMHLLHRVTVALFFLLLAYCATRLLTCLASVVI</sequence>
<evidence type="ECO:0000256" key="2">
    <source>
        <dbReference type="ARBA" id="ARBA00022516"/>
    </source>
</evidence>
<feature type="transmembrane region" description="Helical" evidence="4">
    <location>
        <begin position="496"/>
        <end position="520"/>
    </location>
</feature>
<keyword evidence="4" id="KW-0812">Transmembrane</keyword>
<dbReference type="GeneID" id="100117218"/>
<keyword evidence="3 4" id="KW-0443">Lipid metabolism</keyword>
<dbReference type="InterPro" id="IPR013120">
    <property type="entry name" value="FAR_NAD-bd"/>
</dbReference>
<feature type="domain" description="Fatty acyl-CoA reductase C-terminal" evidence="5">
    <location>
        <begin position="383"/>
        <end position="475"/>
    </location>
</feature>
<dbReference type="SMR" id="A0A7M7G2Q3"/>
<keyword evidence="4" id="KW-0472">Membrane</keyword>
<dbReference type="Pfam" id="PF03015">
    <property type="entry name" value="Sterile"/>
    <property type="match status" value="1"/>
</dbReference>
<dbReference type="GO" id="GO:0005777">
    <property type="term" value="C:peroxisome"/>
    <property type="evidence" value="ECO:0007669"/>
    <property type="project" value="TreeGrafter"/>
</dbReference>